<dbReference type="InterPro" id="IPR029068">
    <property type="entry name" value="Glyas_Bleomycin-R_OHBP_Dase"/>
</dbReference>
<dbReference type="InterPro" id="IPR037523">
    <property type="entry name" value="VOC_core"/>
</dbReference>
<organism evidence="3 4">
    <name type="scientific">Sphingopyxis italica</name>
    <dbReference type="NCBI Taxonomy" id="1129133"/>
    <lineage>
        <taxon>Bacteria</taxon>
        <taxon>Pseudomonadati</taxon>
        <taxon>Pseudomonadota</taxon>
        <taxon>Alphaproteobacteria</taxon>
        <taxon>Sphingomonadales</taxon>
        <taxon>Sphingomonadaceae</taxon>
        <taxon>Sphingopyxis</taxon>
    </lineage>
</organism>
<dbReference type="InterPro" id="IPR050383">
    <property type="entry name" value="GlyoxalaseI/FosfomycinResist"/>
</dbReference>
<protein>
    <submittedName>
        <fullName evidence="3">Catechol 2,3-dioxygenase-like lactoylglutathione lyase family enzyme</fullName>
    </submittedName>
</protein>
<reference evidence="3 4" key="1">
    <citation type="submission" date="2020-03" db="EMBL/GenBank/DDBJ databases">
        <title>Genomic Encyclopedia of Type Strains, Phase IV (KMG-IV): sequencing the most valuable type-strain genomes for metagenomic binning, comparative biology and taxonomic classification.</title>
        <authorList>
            <person name="Goeker M."/>
        </authorList>
    </citation>
    <scope>NUCLEOTIDE SEQUENCE [LARGE SCALE GENOMIC DNA]</scope>
    <source>
        <strain evidence="3 4">DSM 25229</strain>
    </source>
</reference>
<keyword evidence="4" id="KW-1185">Reference proteome</keyword>
<evidence type="ECO:0000256" key="1">
    <source>
        <dbReference type="ARBA" id="ARBA00022723"/>
    </source>
</evidence>
<dbReference type="GO" id="GO:0004462">
    <property type="term" value="F:lactoylglutathione lyase activity"/>
    <property type="evidence" value="ECO:0007669"/>
    <property type="project" value="InterPro"/>
</dbReference>
<dbReference type="AlphaFoldDB" id="A0A7X6B920"/>
<dbReference type="PROSITE" id="PS51819">
    <property type="entry name" value="VOC"/>
    <property type="match status" value="1"/>
</dbReference>
<feature type="domain" description="VOC" evidence="2">
    <location>
        <begin position="11"/>
        <end position="129"/>
    </location>
</feature>
<dbReference type="InterPro" id="IPR004360">
    <property type="entry name" value="Glyas_Fos-R_dOase_dom"/>
</dbReference>
<dbReference type="PANTHER" id="PTHR21366:SF14">
    <property type="entry name" value="GLYOXALASE DOMAIN-CONTAINING PROTEIN 5"/>
    <property type="match status" value="1"/>
</dbReference>
<name>A0A7X6B920_9SPHN</name>
<keyword evidence="3" id="KW-0456">Lyase</keyword>
<evidence type="ECO:0000313" key="4">
    <source>
        <dbReference type="Proteomes" id="UP000535078"/>
    </source>
</evidence>
<accession>A0A7X6B920</accession>
<dbReference type="SUPFAM" id="SSF54593">
    <property type="entry name" value="Glyoxalase/Bleomycin resistance protein/Dihydroxybiphenyl dioxygenase"/>
    <property type="match status" value="1"/>
</dbReference>
<dbReference type="Proteomes" id="UP000535078">
    <property type="component" value="Unassembled WGS sequence"/>
</dbReference>
<dbReference type="GO" id="GO:0051213">
    <property type="term" value="F:dioxygenase activity"/>
    <property type="evidence" value="ECO:0007669"/>
    <property type="project" value="UniProtKB-KW"/>
</dbReference>
<keyword evidence="1" id="KW-0479">Metal-binding</keyword>
<dbReference type="Pfam" id="PF00903">
    <property type="entry name" value="Glyoxalase"/>
    <property type="match status" value="1"/>
</dbReference>
<dbReference type="PROSITE" id="PS00934">
    <property type="entry name" value="GLYOXALASE_I_1"/>
    <property type="match status" value="1"/>
</dbReference>
<keyword evidence="3" id="KW-0560">Oxidoreductase</keyword>
<keyword evidence="3" id="KW-0223">Dioxygenase</keyword>
<dbReference type="GO" id="GO:0046872">
    <property type="term" value="F:metal ion binding"/>
    <property type="evidence" value="ECO:0007669"/>
    <property type="project" value="UniProtKB-KW"/>
</dbReference>
<dbReference type="EMBL" id="JAATIT010000002">
    <property type="protein sequence ID" value="NJB89869.1"/>
    <property type="molecule type" value="Genomic_DNA"/>
</dbReference>
<gene>
    <name evidence="3" type="ORF">GGR90_002044</name>
</gene>
<evidence type="ECO:0000313" key="3">
    <source>
        <dbReference type="EMBL" id="NJB89869.1"/>
    </source>
</evidence>
<comment type="caution">
    <text evidence="3">The sequence shown here is derived from an EMBL/GenBank/DDBJ whole genome shotgun (WGS) entry which is preliminary data.</text>
</comment>
<dbReference type="InterPro" id="IPR018146">
    <property type="entry name" value="Glyoxalase_1_CS"/>
</dbReference>
<evidence type="ECO:0000259" key="2">
    <source>
        <dbReference type="PROSITE" id="PS51819"/>
    </source>
</evidence>
<dbReference type="PANTHER" id="PTHR21366">
    <property type="entry name" value="GLYOXALASE FAMILY PROTEIN"/>
    <property type="match status" value="1"/>
</dbReference>
<dbReference type="Gene3D" id="3.10.180.10">
    <property type="entry name" value="2,3-Dihydroxybiphenyl 1,2-Dioxygenase, domain 1"/>
    <property type="match status" value="1"/>
</dbReference>
<proteinExistence type="predicted"/>
<sequence>MNMRDPFAATGLDHIVLCVRDIVATCAFYEHVLGMTVREERPGKYSLQFGENKISLQDAANSPSIARDTVPGSGNFCLLSDTPVAEWRAHLAAEGIEIIDSGLRDGATGTINSLYFRDPDGNLVEVSNQVDRR</sequence>
<dbReference type="RefSeq" id="WP_209023671.1">
    <property type="nucleotide sequence ID" value="NZ_JAATIT010000002.1"/>
</dbReference>